<dbReference type="STRING" id="9643.ENSUAMP00000000294"/>
<dbReference type="PANTHER" id="PTHR13707:SF28">
    <property type="entry name" value="SUCCINYL-COA:3-KETOACID COENZYME A TRANSFERASE 2, MITOCHONDRIAL"/>
    <property type="match status" value="1"/>
</dbReference>
<organism evidence="2 3">
    <name type="scientific">Ursus americanus</name>
    <name type="common">American black bear</name>
    <name type="synonym">Euarctos americanus</name>
    <dbReference type="NCBI Taxonomy" id="9643"/>
    <lineage>
        <taxon>Eukaryota</taxon>
        <taxon>Metazoa</taxon>
        <taxon>Chordata</taxon>
        <taxon>Craniata</taxon>
        <taxon>Vertebrata</taxon>
        <taxon>Euteleostomi</taxon>
        <taxon>Mammalia</taxon>
        <taxon>Eutheria</taxon>
        <taxon>Laurasiatheria</taxon>
        <taxon>Carnivora</taxon>
        <taxon>Caniformia</taxon>
        <taxon>Ursidae</taxon>
        <taxon>Ursus</taxon>
    </lineage>
</organism>
<dbReference type="InterPro" id="IPR004165">
    <property type="entry name" value="CoA_trans_fam_I"/>
</dbReference>
<feature type="region of interest" description="Disordered" evidence="1">
    <location>
        <begin position="72"/>
        <end position="116"/>
    </location>
</feature>
<evidence type="ECO:0000256" key="1">
    <source>
        <dbReference type="SAM" id="MobiDB-lite"/>
    </source>
</evidence>
<dbReference type="PANTHER" id="PTHR13707">
    <property type="entry name" value="KETOACID-COENZYME A TRANSFERASE"/>
    <property type="match status" value="1"/>
</dbReference>
<reference evidence="3" key="1">
    <citation type="submission" date="2016-06" db="EMBL/GenBank/DDBJ databases">
        <title>De novo assembly and RNA-Seq shows season-dependent expression and editing in black bear kidneys.</title>
        <authorList>
            <person name="Korstanje R."/>
            <person name="Srivastava A."/>
            <person name="Sarsani V.K."/>
            <person name="Sheehan S.M."/>
            <person name="Seger R.L."/>
            <person name="Barter M.E."/>
            <person name="Lindqvist C."/>
            <person name="Brody L.C."/>
            <person name="Mullikin J.C."/>
        </authorList>
    </citation>
    <scope>NUCLEOTIDE SEQUENCE [LARGE SCALE GENOMIC DNA]</scope>
</reference>
<dbReference type="Proteomes" id="UP000291022">
    <property type="component" value="Unassembled WGS sequence"/>
</dbReference>
<sequence length="264" mass="28199">QATLWQLTVALGRCVPTSHSEPVLAEAKGCVRGLATSARACSGVYTGPVEGAKDLSDRAKITVGGFGLWNSREPGEGAAQGAQQGLDRGQQHRGGGRLWAGPFPGDQAGPPASSAPTWGRTNALCEHQFLLGELELPPQGTLLLWGHRGARVLPAHGLGDPGAGGRCPIRHVPGGHMAIMSQPREEGVSRDRCLLEQPVTAGFALVKVWKAHRTGTSFSEEAPGISMGPRTKPQNPQRWAWKKLWTWGRLSPKTSTFLTFVWTV</sequence>
<evidence type="ECO:0000313" key="2">
    <source>
        <dbReference type="Ensembl" id="ENSUAMP00000000294.1"/>
    </source>
</evidence>
<evidence type="ECO:0000313" key="3">
    <source>
        <dbReference type="Proteomes" id="UP000291022"/>
    </source>
</evidence>
<feature type="compositionally biased region" description="Low complexity" evidence="1">
    <location>
        <begin position="76"/>
        <end position="88"/>
    </location>
</feature>
<protein>
    <submittedName>
        <fullName evidence="2">Uncharacterized protein</fullName>
    </submittedName>
</protein>
<reference evidence="2" key="2">
    <citation type="submission" date="2025-08" db="UniProtKB">
        <authorList>
            <consortium name="Ensembl"/>
        </authorList>
    </citation>
    <scope>IDENTIFICATION</scope>
</reference>
<keyword evidence="3" id="KW-1185">Reference proteome</keyword>
<dbReference type="Gene3D" id="3.40.1080.10">
    <property type="entry name" value="Glutaconate Coenzyme A-transferase"/>
    <property type="match status" value="1"/>
</dbReference>
<dbReference type="AlphaFoldDB" id="A0A452Q7U3"/>
<dbReference type="GO" id="GO:0008260">
    <property type="term" value="F:succinyl-CoA:3-oxo-acid CoA-transferase activity"/>
    <property type="evidence" value="ECO:0007669"/>
    <property type="project" value="TreeGrafter"/>
</dbReference>
<dbReference type="GO" id="GO:0005739">
    <property type="term" value="C:mitochondrion"/>
    <property type="evidence" value="ECO:0007669"/>
    <property type="project" value="TreeGrafter"/>
</dbReference>
<accession>A0A452Q7U3</accession>
<dbReference type="Ensembl" id="ENSUAMT00000000352.1">
    <property type="protein sequence ID" value="ENSUAMP00000000294.1"/>
    <property type="gene ID" value="ENSUAMG00000000336.1"/>
</dbReference>
<name>A0A452Q7U3_URSAM</name>
<reference evidence="2" key="3">
    <citation type="submission" date="2025-09" db="UniProtKB">
        <authorList>
            <consortium name="Ensembl"/>
        </authorList>
    </citation>
    <scope>IDENTIFICATION</scope>
</reference>
<proteinExistence type="predicted"/>